<dbReference type="Gene3D" id="1.10.10.10">
    <property type="entry name" value="Winged helix-like DNA-binding domain superfamily/Winged helix DNA-binding domain"/>
    <property type="match status" value="1"/>
</dbReference>
<sequence length="167" mass="18928">MYIGSYIDNYEGSVLCMQTMEMKRGLAMEPVAVQEYCTLKNVNFFPCGFVVHQDAPWLGSSPDGIIFDPSVRPHCQSKNQAMRSKELSIELLDRIVSRHRYGEGYQNTSAALKVPKNTLASIILKWKKFGTTKTLSRASHLVKLSNWGRRALVREVTKNLMVTLTEL</sequence>
<dbReference type="InterPro" id="IPR051703">
    <property type="entry name" value="NF-kappa-B_Signaling_Reg"/>
</dbReference>
<reference evidence="3" key="2">
    <citation type="submission" date="2025-08" db="UniProtKB">
        <authorList>
            <consortium name="Ensembl"/>
        </authorList>
    </citation>
    <scope>IDENTIFICATION</scope>
</reference>
<evidence type="ECO:0000313" key="4">
    <source>
        <dbReference type="Proteomes" id="UP000694402"/>
    </source>
</evidence>
<dbReference type="InterPro" id="IPR057667">
    <property type="entry name" value="HTH_SB"/>
</dbReference>
<proteinExistence type="predicted"/>
<evidence type="ECO:0000259" key="1">
    <source>
        <dbReference type="Pfam" id="PF09588"/>
    </source>
</evidence>
<dbReference type="Pfam" id="PF09588">
    <property type="entry name" value="YqaJ"/>
    <property type="match status" value="1"/>
</dbReference>
<evidence type="ECO:0000313" key="3">
    <source>
        <dbReference type="Ensembl" id="ENSOTSP00005147940.1"/>
    </source>
</evidence>
<dbReference type="SUPFAM" id="SSF52980">
    <property type="entry name" value="Restriction endonuclease-like"/>
    <property type="match status" value="1"/>
</dbReference>
<dbReference type="Ensembl" id="ENSOTST00005155478.1">
    <property type="protein sequence ID" value="ENSOTSP00005147940.1"/>
    <property type="gene ID" value="ENSOTSG00005051156.1"/>
</dbReference>
<evidence type="ECO:0000259" key="2">
    <source>
        <dbReference type="Pfam" id="PF25787"/>
    </source>
</evidence>
<dbReference type="PANTHER" id="PTHR46609:SF7">
    <property type="match status" value="1"/>
</dbReference>
<dbReference type="InterPro" id="IPR036388">
    <property type="entry name" value="WH-like_DNA-bd_sf"/>
</dbReference>
<feature type="domain" description="YqaJ viral recombinase" evidence="1">
    <location>
        <begin position="19"/>
        <end position="70"/>
    </location>
</feature>
<name>A0AAZ3S492_ONCTS</name>
<feature type="domain" description="Sleeping Beauty transposase HTH" evidence="2">
    <location>
        <begin position="82"/>
        <end position="133"/>
    </location>
</feature>
<dbReference type="AlphaFoldDB" id="A0AAZ3S492"/>
<dbReference type="PANTHER" id="PTHR46609">
    <property type="entry name" value="EXONUCLEASE, PHAGE-TYPE/RECB, C-TERMINAL DOMAIN-CONTAINING PROTEIN"/>
    <property type="match status" value="1"/>
</dbReference>
<dbReference type="Proteomes" id="UP000694402">
    <property type="component" value="Unassembled WGS sequence"/>
</dbReference>
<reference evidence="3" key="3">
    <citation type="submission" date="2025-09" db="UniProtKB">
        <authorList>
            <consortium name="Ensembl"/>
        </authorList>
    </citation>
    <scope>IDENTIFICATION</scope>
</reference>
<keyword evidence="4" id="KW-1185">Reference proteome</keyword>
<dbReference type="InterPro" id="IPR019080">
    <property type="entry name" value="YqaJ_viral_recombinase"/>
</dbReference>
<protein>
    <submittedName>
        <fullName evidence="3">Uncharacterized protein</fullName>
    </submittedName>
</protein>
<dbReference type="GO" id="GO:0006281">
    <property type="term" value="P:DNA repair"/>
    <property type="evidence" value="ECO:0007669"/>
    <property type="project" value="UniProtKB-ARBA"/>
</dbReference>
<dbReference type="GeneTree" id="ENSGT01110000267723"/>
<organism evidence="3 4">
    <name type="scientific">Oncorhynchus tshawytscha</name>
    <name type="common">Chinook salmon</name>
    <name type="synonym">Salmo tshawytscha</name>
    <dbReference type="NCBI Taxonomy" id="74940"/>
    <lineage>
        <taxon>Eukaryota</taxon>
        <taxon>Metazoa</taxon>
        <taxon>Chordata</taxon>
        <taxon>Craniata</taxon>
        <taxon>Vertebrata</taxon>
        <taxon>Euteleostomi</taxon>
        <taxon>Actinopterygii</taxon>
        <taxon>Neopterygii</taxon>
        <taxon>Teleostei</taxon>
        <taxon>Protacanthopterygii</taxon>
        <taxon>Salmoniformes</taxon>
        <taxon>Salmonidae</taxon>
        <taxon>Salmoninae</taxon>
        <taxon>Oncorhynchus</taxon>
    </lineage>
</organism>
<accession>A0AAZ3S492</accession>
<dbReference type="Pfam" id="PF25787">
    <property type="entry name" value="HTH_SB"/>
    <property type="match status" value="1"/>
</dbReference>
<dbReference type="InterPro" id="IPR011335">
    <property type="entry name" value="Restrct_endonuc-II-like"/>
</dbReference>
<reference evidence="4" key="1">
    <citation type="journal article" date="2018" name="PLoS ONE">
        <title>Chinook salmon (Oncorhynchus tshawytscha) genome and transcriptome.</title>
        <authorList>
            <person name="Christensen K.A."/>
            <person name="Leong J.S."/>
            <person name="Sakhrani D."/>
            <person name="Biagi C.A."/>
            <person name="Minkley D.R."/>
            <person name="Withler R.E."/>
            <person name="Rondeau E.B."/>
            <person name="Koop B.F."/>
            <person name="Devlin R.H."/>
        </authorList>
    </citation>
    <scope>NUCLEOTIDE SEQUENCE [LARGE SCALE GENOMIC DNA]</scope>
</reference>